<protein>
    <submittedName>
        <fullName evidence="8">Integrase arm-type DNA-binding domain-containing protein</fullName>
    </submittedName>
</protein>
<evidence type="ECO:0000256" key="4">
    <source>
        <dbReference type="ARBA" id="ARBA00023172"/>
    </source>
</evidence>
<keyword evidence="4" id="KW-0233">DNA recombination</keyword>
<dbReference type="Gene3D" id="1.10.150.130">
    <property type="match status" value="1"/>
</dbReference>
<dbReference type="RefSeq" id="WP_306388484.1">
    <property type="nucleotide sequence ID" value="NZ_JAVCAP010000002.1"/>
</dbReference>
<dbReference type="InterPro" id="IPR013762">
    <property type="entry name" value="Integrase-like_cat_sf"/>
</dbReference>
<comment type="caution">
    <text evidence="8">The sequence shown here is derived from an EMBL/GenBank/DDBJ whole genome shotgun (WGS) entry which is preliminary data.</text>
</comment>
<reference evidence="9" key="1">
    <citation type="journal article" date="2019" name="Int. J. Syst. Evol. Microbiol.">
        <title>The Global Catalogue of Microorganisms (GCM) 10K type strain sequencing project: providing services to taxonomists for standard genome sequencing and annotation.</title>
        <authorList>
            <consortium name="The Broad Institute Genomics Platform"/>
            <consortium name="The Broad Institute Genome Sequencing Center for Infectious Disease"/>
            <person name="Wu L."/>
            <person name="Ma J."/>
        </authorList>
    </citation>
    <scope>NUCLEOTIDE SEQUENCE [LARGE SCALE GENOMIC DNA]</scope>
    <source>
        <strain evidence="9">VKM B-3159</strain>
    </source>
</reference>
<dbReference type="PANTHER" id="PTHR30629:SF2">
    <property type="entry name" value="PROPHAGE INTEGRASE INTS-RELATED"/>
    <property type="match status" value="1"/>
</dbReference>
<keyword evidence="2" id="KW-0229">DNA integration</keyword>
<evidence type="ECO:0000259" key="6">
    <source>
        <dbReference type="PROSITE" id="PS51898"/>
    </source>
</evidence>
<evidence type="ECO:0000256" key="2">
    <source>
        <dbReference type="ARBA" id="ARBA00022908"/>
    </source>
</evidence>
<evidence type="ECO:0000256" key="3">
    <source>
        <dbReference type="ARBA" id="ARBA00023125"/>
    </source>
</evidence>
<dbReference type="InterPro" id="IPR002104">
    <property type="entry name" value="Integrase_catalytic"/>
</dbReference>
<dbReference type="InterPro" id="IPR050808">
    <property type="entry name" value="Phage_Integrase"/>
</dbReference>
<name>A0ABT9JRN9_9PROT</name>
<feature type="domain" description="Core-binding (CB)" evidence="7">
    <location>
        <begin position="98"/>
        <end position="179"/>
    </location>
</feature>
<sequence>MALTDTQLRNAKPQDKDYSVTDGLGLSILITSSGGKWWRFRYRHLGKPKLMSMGTYPEVSLQQARAKRDEARALVAKNIDPGRDRKEQKQKAILDATNTFEAVANEWHALHNKNKSERHQQRVKRWLEFYLYPTLGKRVISSITAPLVLETTNILQKQGKLETAHRIIQTAGQVFRYAIQKGFATNNPAPDLKGALPPPVVKNMAAILEPKDFAGLLRSIDGYQGTLTVRCALKLAPLLFQRIGELRRMKWEDLDFERNEWRYTVTKTKTEHIVPLSTQAVDIINQMQSFSGHGLFVFPGGRTHERPMSENAINGALRNLGYDTQNDITGHGFRAVAQTLGEQELGFDPKHIERQLAHSVVNPLGTAYERAQFLQARKSMMQKWADYLDEIKAGGKVLPFKHA</sequence>
<feature type="domain" description="Tyr recombinase" evidence="6">
    <location>
        <begin position="202"/>
        <end position="381"/>
    </location>
</feature>
<accession>A0ABT9JRN9</accession>
<dbReference type="PROSITE" id="PS51898">
    <property type="entry name" value="TYR_RECOMBINASE"/>
    <property type="match status" value="1"/>
</dbReference>
<dbReference type="PANTHER" id="PTHR30629">
    <property type="entry name" value="PROPHAGE INTEGRASE"/>
    <property type="match status" value="1"/>
</dbReference>
<dbReference type="InterPro" id="IPR044068">
    <property type="entry name" value="CB"/>
</dbReference>
<dbReference type="CDD" id="cd00801">
    <property type="entry name" value="INT_P4_C"/>
    <property type="match status" value="1"/>
</dbReference>
<dbReference type="PROSITE" id="PS51900">
    <property type="entry name" value="CB"/>
    <property type="match status" value="1"/>
</dbReference>
<dbReference type="Pfam" id="PF22022">
    <property type="entry name" value="Phage_int_M"/>
    <property type="match status" value="1"/>
</dbReference>
<dbReference type="InterPro" id="IPR025166">
    <property type="entry name" value="Integrase_DNA_bind_dom"/>
</dbReference>
<keyword evidence="3 5" id="KW-0238">DNA-binding</keyword>
<organism evidence="8 9">
    <name type="scientific">Methylophilus aquaticus</name>
    <dbReference type="NCBI Taxonomy" id="1971610"/>
    <lineage>
        <taxon>Bacteria</taxon>
        <taxon>Pseudomonadati</taxon>
        <taxon>Pseudomonadota</taxon>
        <taxon>Betaproteobacteria</taxon>
        <taxon>Nitrosomonadales</taxon>
        <taxon>Methylophilaceae</taxon>
        <taxon>Methylophilus</taxon>
    </lineage>
</organism>
<proteinExistence type="inferred from homology"/>
<dbReference type="Pfam" id="PF13356">
    <property type="entry name" value="Arm-DNA-bind_3"/>
    <property type="match status" value="1"/>
</dbReference>
<gene>
    <name evidence="8" type="ORF">Q9291_02875</name>
</gene>
<dbReference type="Gene3D" id="1.10.443.10">
    <property type="entry name" value="Intergrase catalytic core"/>
    <property type="match status" value="1"/>
</dbReference>
<comment type="similarity">
    <text evidence="1">Belongs to the 'phage' integrase family.</text>
</comment>
<dbReference type="GO" id="GO:0003677">
    <property type="term" value="F:DNA binding"/>
    <property type="evidence" value="ECO:0007669"/>
    <property type="project" value="UniProtKB-KW"/>
</dbReference>
<evidence type="ECO:0000256" key="5">
    <source>
        <dbReference type="PROSITE-ProRule" id="PRU01248"/>
    </source>
</evidence>
<dbReference type="SUPFAM" id="SSF56349">
    <property type="entry name" value="DNA breaking-rejoining enzymes"/>
    <property type="match status" value="1"/>
</dbReference>
<evidence type="ECO:0000313" key="8">
    <source>
        <dbReference type="EMBL" id="MDP8566785.1"/>
    </source>
</evidence>
<dbReference type="Gene3D" id="3.30.160.390">
    <property type="entry name" value="Integrase, DNA-binding domain"/>
    <property type="match status" value="1"/>
</dbReference>
<evidence type="ECO:0000259" key="7">
    <source>
        <dbReference type="PROSITE" id="PS51900"/>
    </source>
</evidence>
<dbReference type="Proteomes" id="UP001225906">
    <property type="component" value="Unassembled WGS sequence"/>
</dbReference>
<evidence type="ECO:0000256" key="1">
    <source>
        <dbReference type="ARBA" id="ARBA00008857"/>
    </source>
</evidence>
<dbReference type="InterPro" id="IPR038488">
    <property type="entry name" value="Integrase_DNA-bd_sf"/>
</dbReference>
<evidence type="ECO:0000313" key="9">
    <source>
        <dbReference type="Proteomes" id="UP001225906"/>
    </source>
</evidence>
<dbReference type="Pfam" id="PF00589">
    <property type="entry name" value="Phage_integrase"/>
    <property type="match status" value="1"/>
</dbReference>
<dbReference type="InterPro" id="IPR010998">
    <property type="entry name" value="Integrase_recombinase_N"/>
</dbReference>
<dbReference type="InterPro" id="IPR053876">
    <property type="entry name" value="Phage_int_M"/>
</dbReference>
<keyword evidence="9" id="KW-1185">Reference proteome</keyword>
<dbReference type="EMBL" id="JAVCAP010000002">
    <property type="protein sequence ID" value="MDP8566785.1"/>
    <property type="molecule type" value="Genomic_DNA"/>
</dbReference>
<dbReference type="InterPro" id="IPR011010">
    <property type="entry name" value="DNA_brk_join_enz"/>
</dbReference>